<gene>
    <name evidence="2" type="ORF">DIZ78_06950</name>
</gene>
<dbReference type="Proteomes" id="UP000254771">
    <property type="component" value="Unassembled WGS sequence"/>
</dbReference>
<evidence type="ECO:0000313" key="2">
    <source>
        <dbReference type="EMBL" id="RDH86636.1"/>
    </source>
</evidence>
<accession>A0A370DNZ7</accession>
<dbReference type="SUPFAM" id="SSF54631">
    <property type="entry name" value="CBS-domain pair"/>
    <property type="match status" value="1"/>
</dbReference>
<dbReference type="InterPro" id="IPR000644">
    <property type="entry name" value="CBS_dom"/>
</dbReference>
<organism evidence="2 3">
    <name type="scientific">endosymbiont of Escarpia spicata</name>
    <dbReference type="NCBI Taxonomy" id="2200908"/>
    <lineage>
        <taxon>Bacteria</taxon>
        <taxon>Pseudomonadati</taxon>
        <taxon>Pseudomonadota</taxon>
        <taxon>Gammaproteobacteria</taxon>
        <taxon>sulfur-oxidizing symbionts</taxon>
    </lineage>
</organism>
<dbReference type="AlphaFoldDB" id="A0A370DNZ7"/>
<dbReference type="InterPro" id="IPR046342">
    <property type="entry name" value="CBS_dom_sf"/>
</dbReference>
<evidence type="ECO:0000259" key="1">
    <source>
        <dbReference type="Pfam" id="PF00571"/>
    </source>
</evidence>
<reference evidence="2 3" key="1">
    <citation type="journal article" date="2018" name="ISME J.">
        <title>Endosymbiont genomes yield clues of tubeworm success.</title>
        <authorList>
            <person name="Li Y."/>
            <person name="Liles M.R."/>
            <person name="Halanych K.M."/>
        </authorList>
    </citation>
    <scope>NUCLEOTIDE SEQUENCE [LARGE SCALE GENOMIC DNA]</scope>
    <source>
        <strain evidence="2">A1462</strain>
    </source>
</reference>
<dbReference type="EMBL" id="QFXE01000008">
    <property type="protein sequence ID" value="RDH86636.1"/>
    <property type="molecule type" value="Genomic_DNA"/>
</dbReference>
<dbReference type="Pfam" id="PF00571">
    <property type="entry name" value="CBS"/>
    <property type="match status" value="1"/>
</dbReference>
<comment type="caution">
    <text evidence="2">The sequence shown here is derived from an EMBL/GenBank/DDBJ whole genome shotgun (WGS) entry which is preliminary data.</text>
</comment>
<name>A0A370DNZ7_9GAMM</name>
<proteinExistence type="predicted"/>
<keyword evidence="3" id="KW-1185">Reference proteome</keyword>
<sequence length="53" mass="5639">MTAISLMDPSPTVLKPTDTISTAVQEIMQHRYRQVPVVAEDGAFLACSGSTAC</sequence>
<protein>
    <recommendedName>
        <fullName evidence="1">CBS domain-containing protein</fullName>
    </recommendedName>
</protein>
<evidence type="ECO:0000313" key="3">
    <source>
        <dbReference type="Proteomes" id="UP000254771"/>
    </source>
</evidence>
<feature type="domain" description="CBS" evidence="1">
    <location>
        <begin position="5"/>
        <end position="42"/>
    </location>
</feature>
<dbReference type="Gene3D" id="3.10.580.10">
    <property type="entry name" value="CBS-domain"/>
    <property type="match status" value="1"/>
</dbReference>